<dbReference type="OrthoDB" id="406634at2759"/>
<feature type="domain" description="Gamma-butyrobetaine hydroxylase-like N-terminal" evidence="10">
    <location>
        <begin position="97"/>
        <end position="173"/>
    </location>
</feature>
<comment type="cofactor">
    <cofactor evidence="1">
        <name>Fe(2+)</name>
        <dbReference type="ChEBI" id="CHEBI:29033"/>
    </cofactor>
</comment>
<dbReference type="InterPro" id="IPR003819">
    <property type="entry name" value="TauD/TfdA-like"/>
</dbReference>
<evidence type="ECO:0000256" key="3">
    <source>
        <dbReference type="ARBA" id="ARBA00008654"/>
    </source>
</evidence>
<protein>
    <submittedName>
        <fullName evidence="11">Putative gamma-butyrobetaine dioxygenase-like</fullName>
    </submittedName>
</protein>
<evidence type="ECO:0000259" key="9">
    <source>
        <dbReference type="Pfam" id="PF02668"/>
    </source>
</evidence>
<dbReference type="Gene3D" id="3.30.2020.30">
    <property type="match status" value="1"/>
</dbReference>
<comment type="pathway">
    <text evidence="2">Amine and polyamine biosynthesis; carnitine biosynthesis.</text>
</comment>
<dbReference type="PANTHER" id="PTHR10696:SF33">
    <property type="entry name" value="GAMMA-BUTYROBETAINE DIOXYGENASE"/>
    <property type="match status" value="1"/>
</dbReference>
<dbReference type="AlphaFoldDB" id="A0A2G8L6M7"/>
<evidence type="ECO:0000256" key="4">
    <source>
        <dbReference type="ARBA" id="ARBA00022723"/>
    </source>
</evidence>
<evidence type="ECO:0000256" key="5">
    <source>
        <dbReference type="ARBA" id="ARBA00022873"/>
    </source>
</evidence>
<reference evidence="11 12" key="1">
    <citation type="journal article" date="2017" name="PLoS Biol.">
        <title>The sea cucumber genome provides insights into morphological evolution and visceral regeneration.</title>
        <authorList>
            <person name="Zhang X."/>
            <person name="Sun L."/>
            <person name="Yuan J."/>
            <person name="Sun Y."/>
            <person name="Gao Y."/>
            <person name="Zhang L."/>
            <person name="Li S."/>
            <person name="Dai H."/>
            <person name="Hamel J.F."/>
            <person name="Liu C."/>
            <person name="Yu Y."/>
            <person name="Liu S."/>
            <person name="Lin W."/>
            <person name="Guo K."/>
            <person name="Jin S."/>
            <person name="Xu P."/>
            <person name="Storey K.B."/>
            <person name="Huan P."/>
            <person name="Zhang T."/>
            <person name="Zhou Y."/>
            <person name="Zhang J."/>
            <person name="Lin C."/>
            <person name="Li X."/>
            <person name="Xing L."/>
            <person name="Huo D."/>
            <person name="Sun M."/>
            <person name="Wang L."/>
            <person name="Mercier A."/>
            <person name="Li F."/>
            <person name="Yang H."/>
            <person name="Xiang J."/>
        </authorList>
    </citation>
    <scope>NUCLEOTIDE SEQUENCE [LARGE SCALE GENOMIC DNA]</scope>
    <source>
        <strain evidence="11">Shaxun</strain>
        <tissue evidence="11">Muscle</tissue>
    </source>
</reference>
<keyword evidence="7" id="KW-0560">Oxidoreductase</keyword>
<accession>A0A2G8L6M7</accession>
<name>A0A2G8L6M7_STIJA</name>
<dbReference type="STRING" id="307972.A0A2G8L6M7"/>
<dbReference type="SUPFAM" id="SSF51197">
    <property type="entry name" value="Clavaminate synthase-like"/>
    <property type="match status" value="1"/>
</dbReference>
<evidence type="ECO:0000313" key="11">
    <source>
        <dbReference type="EMBL" id="PIK55790.1"/>
    </source>
</evidence>
<evidence type="ECO:0000256" key="2">
    <source>
        <dbReference type="ARBA" id="ARBA00005022"/>
    </source>
</evidence>
<dbReference type="InterPro" id="IPR050411">
    <property type="entry name" value="AlphaKG_dependent_hydroxylases"/>
</dbReference>
<dbReference type="GO" id="GO:0045329">
    <property type="term" value="P:carnitine biosynthetic process"/>
    <property type="evidence" value="ECO:0007669"/>
    <property type="project" value="UniProtKB-UniPathway"/>
</dbReference>
<dbReference type="GO" id="GO:0046872">
    <property type="term" value="F:metal ion binding"/>
    <property type="evidence" value="ECO:0007669"/>
    <property type="project" value="UniProtKB-KW"/>
</dbReference>
<dbReference type="UniPathway" id="UPA00118"/>
<dbReference type="EMBL" id="MRZV01000200">
    <property type="protein sequence ID" value="PIK55790.1"/>
    <property type="molecule type" value="Genomic_DNA"/>
</dbReference>
<evidence type="ECO:0000256" key="7">
    <source>
        <dbReference type="ARBA" id="ARBA00023002"/>
    </source>
</evidence>
<dbReference type="GO" id="GO:0005739">
    <property type="term" value="C:mitochondrion"/>
    <property type="evidence" value="ECO:0007669"/>
    <property type="project" value="TreeGrafter"/>
</dbReference>
<gene>
    <name evidence="11" type="ORF">BSL78_07278</name>
</gene>
<evidence type="ECO:0000256" key="6">
    <source>
        <dbReference type="ARBA" id="ARBA00022964"/>
    </source>
</evidence>
<proteinExistence type="inferred from homology"/>
<sequence length="432" mass="49981">MLSLGIKQSFASLHRVVGQHYVRRSFALSMQGYQFGELPYSKSNVSSKPLHRRYKSVGSSEVHEDISPSLYYDKDLGYLPLWNQLPAACKIESVALQQEFLEVVFADQVRCRYPLEWLRDICRCQNCFNHITHNKRTPLVPYPPKARDIEISQNGDAILLRWQDGHESSYASKILLFQYLHSVNTRGNDIVIDAELVHWDANISEDRFRRFDFESIMNDDRSLFEWLMDFRKLGLSVIKNSPTRVGAVTELCERVAYTRPTCFGHTFQVEVKENASHVAYSSGPLPLHTDTAFYMVPVGMHYCFTVVFDTKAKYKADTYITFTCNFVFRQDTRGRVKQIVYADHSRACRLDSELEVSSKVYGALRKFNNTLNSEDSIVKYRLNDGEILVVDNYRVPHGRMDVDSRSARHLEGAYLDWDEISSRLRVLGNKFI</sequence>
<evidence type="ECO:0000256" key="8">
    <source>
        <dbReference type="ARBA" id="ARBA00023004"/>
    </source>
</evidence>
<evidence type="ECO:0000256" key="1">
    <source>
        <dbReference type="ARBA" id="ARBA00001954"/>
    </source>
</evidence>
<comment type="similarity">
    <text evidence="3">Belongs to the gamma-BBH/TMLD family.</text>
</comment>
<organism evidence="11 12">
    <name type="scientific">Stichopus japonicus</name>
    <name type="common">Sea cucumber</name>
    <dbReference type="NCBI Taxonomy" id="307972"/>
    <lineage>
        <taxon>Eukaryota</taxon>
        <taxon>Metazoa</taxon>
        <taxon>Echinodermata</taxon>
        <taxon>Eleutherozoa</taxon>
        <taxon>Echinozoa</taxon>
        <taxon>Holothuroidea</taxon>
        <taxon>Aspidochirotacea</taxon>
        <taxon>Aspidochirotida</taxon>
        <taxon>Stichopodidae</taxon>
        <taxon>Apostichopus</taxon>
    </lineage>
</organism>
<keyword evidence="6 11" id="KW-0223">Dioxygenase</keyword>
<keyword evidence="8" id="KW-0408">Iron</keyword>
<keyword evidence="4" id="KW-0479">Metal-binding</keyword>
<dbReference type="GO" id="GO:0008336">
    <property type="term" value="F:gamma-butyrobetaine dioxygenase activity"/>
    <property type="evidence" value="ECO:0007669"/>
    <property type="project" value="TreeGrafter"/>
</dbReference>
<evidence type="ECO:0000313" key="12">
    <source>
        <dbReference type="Proteomes" id="UP000230750"/>
    </source>
</evidence>
<keyword evidence="5" id="KW-0124">Carnitine biosynthesis</keyword>
<feature type="domain" description="TauD/TfdA-like" evidence="9">
    <location>
        <begin position="310"/>
        <end position="414"/>
    </location>
</feature>
<dbReference type="Gene3D" id="3.60.130.10">
    <property type="entry name" value="Clavaminate synthase-like"/>
    <property type="match status" value="2"/>
</dbReference>
<keyword evidence="12" id="KW-1185">Reference proteome</keyword>
<dbReference type="Proteomes" id="UP000230750">
    <property type="component" value="Unassembled WGS sequence"/>
</dbReference>
<evidence type="ECO:0000259" key="10">
    <source>
        <dbReference type="Pfam" id="PF06155"/>
    </source>
</evidence>
<dbReference type="Pfam" id="PF06155">
    <property type="entry name" value="GBBH-like_N"/>
    <property type="match status" value="1"/>
</dbReference>
<dbReference type="PANTHER" id="PTHR10696">
    <property type="entry name" value="GAMMA-BUTYROBETAINE HYDROXYLASE-RELATED"/>
    <property type="match status" value="1"/>
</dbReference>
<dbReference type="InterPro" id="IPR010376">
    <property type="entry name" value="GBBH-like_N"/>
</dbReference>
<comment type="caution">
    <text evidence="11">The sequence shown here is derived from an EMBL/GenBank/DDBJ whole genome shotgun (WGS) entry which is preliminary data.</text>
</comment>
<dbReference type="Pfam" id="PF02668">
    <property type="entry name" value="TauD"/>
    <property type="match status" value="1"/>
</dbReference>
<dbReference type="InterPro" id="IPR042098">
    <property type="entry name" value="TauD-like_sf"/>
</dbReference>
<dbReference type="InterPro" id="IPR038492">
    <property type="entry name" value="GBBH-like_N_sf"/>
</dbReference>